<dbReference type="Pfam" id="PF21054">
    <property type="entry name" value="RUBC_PIKBD"/>
    <property type="match status" value="2"/>
</dbReference>
<dbReference type="PANTHER" id="PTHR45971">
    <property type="entry name" value="PHOX (PX) DOMAIN-CONTAINING PROTEIN"/>
    <property type="match status" value="1"/>
</dbReference>
<gene>
    <name evidence="4" type="ORF">HF521_016632</name>
</gene>
<feature type="domain" description="Rubicon Homology" evidence="3">
    <location>
        <begin position="340"/>
        <end position="541"/>
    </location>
</feature>
<organism evidence="4 5">
    <name type="scientific">Silurus meridionalis</name>
    <name type="common">Southern catfish</name>
    <name type="synonym">Silurus soldatovi meridionalis</name>
    <dbReference type="NCBI Taxonomy" id="175797"/>
    <lineage>
        <taxon>Eukaryota</taxon>
        <taxon>Metazoa</taxon>
        <taxon>Chordata</taxon>
        <taxon>Craniata</taxon>
        <taxon>Vertebrata</taxon>
        <taxon>Euteleostomi</taxon>
        <taxon>Actinopterygii</taxon>
        <taxon>Neopterygii</taxon>
        <taxon>Teleostei</taxon>
        <taxon>Ostariophysi</taxon>
        <taxon>Siluriformes</taxon>
        <taxon>Siluridae</taxon>
        <taxon>Silurus</taxon>
    </lineage>
</organism>
<dbReference type="GO" id="GO:0000421">
    <property type="term" value="C:autophagosome membrane"/>
    <property type="evidence" value="ECO:0007669"/>
    <property type="project" value="TreeGrafter"/>
</dbReference>
<keyword evidence="5" id="KW-1185">Reference proteome</keyword>
<dbReference type="GO" id="GO:0097352">
    <property type="term" value="P:autophagosome maturation"/>
    <property type="evidence" value="ECO:0007669"/>
    <property type="project" value="TreeGrafter"/>
</dbReference>
<accession>A0A8T0BR42</accession>
<dbReference type="AlphaFoldDB" id="A0A8T0BR42"/>
<dbReference type="PANTHER" id="PTHR45971:SF2">
    <property type="entry name" value="PROTEIN ASSOCIATED WITH UVRAG AS AUTOPHAGY ENHANCER"/>
    <property type="match status" value="1"/>
</dbReference>
<dbReference type="Proteomes" id="UP000606274">
    <property type="component" value="Unassembled WGS sequence"/>
</dbReference>
<dbReference type="EMBL" id="JABFDY010000003">
    <property type="protein sequence ID" value="KAF7709782.1"/>
    <property type="molecule type" value="Genomic_DNA"/>
</dbReference>
<dbReference type="GO" id="GO:0061910">
    <property type="term" value="P:autophagosome-endosome fusion"/>
    <property type="evidence" value="ECO:0007669"/>
    <property type="project" value="TreeGrafter"/>
</dbReference>
<dbReference type="InterPro" id="IPR048569">
    <property type="entry name" value="RUBC_PIKBD"/>
</dbReference>
<sequence>MMQVENKNVDGDQGEQRNLEPFSGKNPNGQGETEDEAFYYLPRSSPVLSRRQAKKIKKLSSVGINNNHEHGNKNVPETLKNIFPEAQKIPTSSSQWLSQVLDTHDASTVLKDEKYSDKQRCLTGGASASQFSSCKENNLLNPEGSQLEKETITCLKKCLISGADHEEKISEAFYRNSINLDQENAHFVVVDMVLEVLEAAKWSLSQKHSDSFSSTDSGYVEPCDHRLSSNRTSTVSSCSAENLARSLLIELERCWISSEELLGECPLATVSMVSEGEVSLTDEILLKSRLRGTLIWTPPQFEIITSMTPTQRRSDAVASQQFLCAGCGTEIEPRYMKRLRYCDYLGKYFCDGCHGGWQAIIPARVLSNWDFGRYPVCQFSKQILESIWEKPLFKITDVAKKLYSQAKELQKFRELQEQLISIKKLLKACRLSKGVLDEFQQLPSHLSDELHLFAMDDLIKIKRCQLLAKAKAIMKSAVDHVEACQLCLANGFICEFCHGKDVLFPFQRDICTRCQECRACFHTSCFRNDACPKCIRLQNRKAARR</sequence>
<proteinExistence type="predicted"/>
<evidence type="ECO:0000256" key="1">
    <source>
        <dbReference type="ARBA" id="ARBA00023006"/>
    </source>
</evidence>
<protein>
    <recommendedName>
        <fullName evidence="3">Rubicon Homology domain-containing protein</fullName>
    </recommendedName>
</protein>
<keyword evidence="1" id="KW-0072">Autophagy</keyword>
<dbReference type="InterPro" id="IPR052428">
    <property type="entry name" value="Autophagy_HostDef_Reg"/>
</dbReference>
<feature type="compositionally biased region" description="Basic and acidic residues" evidence="2">
    <location>
        <begin position="7"/>
        <end position="18"/>
    </location>
</feature>
<dbReference type="GO" id="GO:1901981">
    <property type="term" value="F:phosphatidylinositol phosphate binding"/>
    <property type="evidence" value="ECO:0007669"/>
    <property type="project" value="TreeGrafter"/>
</dbReference>
<evidence type="ECO:0000313" key="4">
    <source>
        <dbReference type="EMBL" id="KAF7709782.1"/>
    </source>
</evidence>
<reference evidence="4" key="1">
    <citation type="submission" date="2020-08" db="EMBL/GenBank/DDBJ databases">
        <title>Chromosome-level assembly of Southern catfish (Silurus meridionalis) provides insights into visual adaptation to the nocturnal and benthic lifestyles.</title>
        <authorList>
            <person name="Zhang Y."/>
            <person name="Wang D."/>
            <person name="Peng Z."/>
        </authorList>
    </citation>
    <scope>NUCLEOTIDE SEQUENCE</scope>
    <source>
        <strain evidence="4">SWU-2019-XX</strain>
        <tissue evidence="4">Muscle</tissue>
    </source>
</reference>
<name>A0A8T0BR42_SILME</name>
<evidence type="ECO:0000256" key="2">
    <source>
        <dbReference type="SAM" id="MobiDB-lite"/>
    </source>
</evidence>
<dbReference type="GO" id="GO:0061909">
    <property type="term" value="P:autophagosome-lysosome fusion"/>
    <property type="evidence" value="ECO:0007669"/>
    <property type="project" value="TreeGrafter"/>
</dbReference>
<dbReference type="OrthoDB" id="10067503at2759"/>
<evidence type="ECO:0000313" key="5">
    <source>
        <dbReference type="Proteomes" id="UP000606274"/>
    </source>
</evidence>
<dbReference type="SMART" id="SM01175">
    <property type="entry name" value="DUF4206"/>
    <property type="match status" value="1"/>
</dbReference>
<dbReference type="InterPro" id="IPR025258">
    <property type="entry name" value="RH_dom"/>
</dbReference>
<dbReference type="Pfam" id="PF13901">
    <property type="entry name" value="RH_dom"/>
    <property type="match status" value="1"/>
</dbReference>
<comment type="caution">
    <text evidence="4">The sequence shown here is derived from an EMBL/GenBank/DDBJ whole genome shotgun (WGS) entry which is preliminary data.</text>
</comment>
<evidence type="ECO:0000259" key="3">
    <source>
        <dbReference type="SMART" id="SM01175"/>
    </source>
</evidence>
<feature type="region of interest" description="Disordered" evidence="2">
    <location>
        <begin position="1"/>
        <end position="39"/>
    </location>
</feature>